<evidence type="ECO:0000313" key="2">
    <source>
        <dbReference type="EMBL" id="RAN98338.1"/>
    </source>
</evidence>
<reference evidence="2 5" key="2">
    <citation type="submission" date="2018-03" db="EMBL/GenBank/DDBJ databases">
        <title>Genomic framework for the identification of Micromonospora saelicesensis and Micromonospora noduli.</title>
        <authorList>
            <person name="Riesco R."/>
            <person name="Trujillo M.E."/>
        </authorList>
    </citation>
    <scope>NUCLEOTIDE SEQUENCE [LARGE SCALE GENOMIC DNA]</scope>
    <source>
        <strain evidence="2 5">GAR05</strain>
    </source>
</reference>
<dbReference type="AlphaFoldDB" id="A0A1C4ZXV8"/>
<organism evidence="3 4">
    <name type="scientific">Micromonospora saelicesensis</name>
    <dbReference type="NCBI Taxonomy" id="285676"/>
    <lineage>
        <taxon>Bacteria</taxon>
        <taxon>Bacillati</taxon>
        <taxon>Actinomycetota</taxon>
        <taxon>Actinomycetes</taxon>
        <taxon>Micromonosporales</taxon>
        <taxon>Micromonosporaceae</taxon>
        <taxon>Micromonospora</taxon>
    </lineage>
</organism>
<dbReference type="EMBL" id="FMCR01000007">
    <property type="protein sequence ID" value="SCF37798.1"/>
    <property type="molecule type" value="Genomic_DNA"/>
</dbReference>
<accession>A0A1C4ZXV8</accession>
<dbReference type="Pfam" id="PF21837">
    <property type="entry name" value="DUF6896"/>
    <property type="match status" value="1"/>
</dbReference>
<evidence type="ECO:0000313" key="4">
    <source>
        <dbReference type="Proteomes" id="UP000198864"/>
    </source>
</evidence>
<name>A0A1C4ZXV8_9ACTN</name>
<dbReference type="RefSeq" id="WP_091407075.1">
    <property type="nucleotide sequence ID" value="NZ_FMCR01000007.1"/>
</dbReference>
<dbReference type="Proteomes" id="UP000198864">
    <property type="component" value="Unassembled WGS sequence"/>
</dbReference>
<dbReference type="Proteomes" id="UP000249334">
    <property type="component" value="Unassembled WGS sequence"/>
</dbReference>
<reference evidence="3 4" key="1">
    <citation type="submission" date="2016-06" db="EMBL/GenBank/DDBJ databases">
        <authorList>
            <person name="Kjaerup R.B."/>
            <person name="Dalgaard T.S."/>
            <person name="Juul-Madsen H.R."/>
        </authorList>
    </citation>
    <scope>NUCLEOTIDE SEQUENCE [LARGE SCALE GENOMIC DNA]</scope>
    <source>
        <strain evidence="3 4">DSM 44871</strain>
    </source>
</reference>
<dbReference type="InterPro" id="IPR054191">
    <property type="entry name" value="DUF6896"/>
</dbReference>
<proteinExistence type="predicted"/>
<gene>
    <name evidence="3" type="ORF">GA0070561_5985</name>
    <name evidence="2" type="ORF">GAR05_03075</name>
</gene>
<sequence>MGEESELAIAAVRRYAAALRCIQSRLFDAYPDVDGIKDLMVAVRHEKTLPRAGTSSTGVEYAVHGAGCQMIDELGRMVDVDVVDDVEAFDAWRIRGFLDEQSHARPSIEELRTACSHLASTGELVEVRAGRWYALPDRWRKGD</sequence>
<dbReference type="EMBL" id="PXXW01000024">
    <property type="protein sequence ID" value="RAN98338.1"/>
    <property type="molecule type" value="Genomic_DNA"/>
</dbReference>
<evidence type="ECO:0000259" key="1">
    <source>
        <dbReference type="Pfam" id="PF21837"/>
    </source>
</evidence>
<dbReference type="STRING" id="285676.GA0070561_5985"/>
<protein>
    <recommendedName>
        <fullName evidence="1">DUF6896 domain-containing protein</fullName>
    </recommendedName>
</protein>
<evidence type="ECO:0000313" key="5">
    <source>
        <dbReference type="Proteomes" id="UP000249334"/>
    </source>
</evidence>
<evidence type="ECO:0000313" key="3">
    <source>
        <dbReference type="EMBL" id="SCF37798.1"/>
    </source>
</evidence>
<keyword evidence="5" id="KW-1185">Reference proteome</keyword>
<feature type="domain" description="DUF6896" evidence="1">
    <location>
        <begin position="9"/>
        <end position="127"/>
    </location>
</feature>